<evidence type="ECO:0000313" key="3">
    <source>
        <dbReference type="EMBL" id="NHT74210.1"/>
    </source>
</evidence>
<keyword evidence="1" id="KW-0378">Hydrolase</keyword>
<proteinExistence type="predicted"/>
<organism evidence="3 4">
    <name type="scientific">Ferranicluibacter rubi</name>
    <dbReference type="NCBI Taxonomy" id="2715133"/>
    <lineage>
        <taxon>Bacteria</taxon>
        <taxon>Pseudomonadati</taxon>
        <taxon>Pseudomonadota</taxon>
        <taxon>Alphaproteobacteria</taxon>
        <taxon>Hyphomicrobiales</taxon>
        <taxon>Rhizobiaceae</taxon>
        <taxon>Ferranicluibacter</taxon>
    </lineage>
</organism>
<protein>
    <submittedName>
        <fullName evidence="3">DEAD/DEAH box helicase</fullName>
    </submittedName>
</protein>
<comment type="caution">
    <text evidence="3">The sequence shown here is derived from an EMBL/GenBank/DDBJ whole genome shotgun (WGS) entry which is preliminary data.</text>
</comment>
<dbReference type="Pfam" id="PF00271">
    <property type="entry name" value="Helicase_C"/>
    <property type="match status" value="1"/>
</dbReference>
<dbReference type="InterPro" id="IPR000330">
    <property type="entry name" value="SNF2_N"/>
</dbReference>
<dbReference type="Gene3D" id="3.40.50.10810">
    <property type="entry name" value="Tandem AAA-ATPase domain"/>
    <property type="match status" value="1"/>
</dbReference>
<dbReference type="AlphaFoldDB" id="A0AA44C8S1"/>
<evidence type="ECO:0000256" key="1">
    <source>
        <dbReference type="ARBA" id="ARBA00022801"/>
    </source>
</evidence>
<dbReference type="Proteomes" id="UP001155840">
    <property type="component" value="Unassembled WGS sequence"/>
</dbReference>
<evidence type="ECO:0000313" key="4">
    <source>
        <dbReference type="Proteomes" id="UP001155840"/>
    </source>
</evidence>
<keyword evidence="3" id="KW-0067">ATP-binding</keyword>
<dbReference type="SMART" id="SM00490">
    <property type="entry name" value="HELICc"/>
    <property type="match status" value="1"/>
</dbReference>
<dbReference type="EMBL" id="JAANCM010000001">
    <property type="protein sequence ID" value="NHT74210.1"/>
    <property type="molecule type" value="Genomic_DNA"/>
</dbReference>
<dbReference type="SUPFAM" id="SSF52540">
    <property type="entry name" value="P-loop containing nucleoside triphosphate hydrolases"/>
    <property type="match status" value="1"/>
</dbReference>
<dbReference type="GO" id="GO:0004386">
    <property type="term" value="F:helicase activity"/>
    <property type="evidence" value="ECO:0007669"/>
    <property type="project" value="UniProtKB-KW"/>
</dbReference>
<dbReference type="PANTHER" id="PTHR10799">
    <property type="entry name" value="SNF2/RAD54 HELICASE FAMILY"/>
    <property type="match status" value="1"/>
</dbReference>
<dbReference type="PROSITE" id="PS51194">
    <property type="entry name" value="HELICASE_CTER"/>
    <property type="match status" value="1"/>
</dbReference>
<sequence>MKKIGARGMDTEFGDSLLELGFLEDAIRQGRGHDFWVLTTYTTLTNYQHSLGAIPFSVAVFDEIQALKNPVSLRAKAGVAVNADFHIGLTGTPIENTTIDLWAIFEQLFPGPLGTLRDFRARFKSPDEGNMSELSNLVFSGKDGHPPMARRRLKENVARDLPIKRRVLRPRLMPEHHSRTYEDARLKLATSSRGGALKMLHHIRTVSVHPAITASEEAQAFIEMSARLSSCFSVLETIRGRGERALVFIEHVQMQHRFISLVKHVFGLERVDLINGSTPIHRRQEIVNRFQRHLANDRGFDLLVLGPKAAGTGLTLTAATHVIHLSRWWNPAVEEQCNDRVHRIGQTKPVTVHMPMAIHPAFQEHSFDCLLNSLMTKKRNLAKSVLWPMGDTDDDADQLQAMLKNDSRRSTINPVQNAMAAMFNREGAALPELSKDGGYEIA</sequence>
<dbReference type="InterPro" id="IPR001650">
    <property type="entry name" value="Helicase_C-like"/>
</dbReference>
<accession>A0AA44C8S1</accession>
<keyword evidence="4" id="KW-1185">Reference proteome</keyword>
<keyword evidence="3" id="KW-0347">Helicase</keyword>
<keyword evidence="3" id="KW-0547">Nucleotide-binding</keyword>
<dbReference type="Pfam" id="PF00176">
    <property type="entry name" value="SNF2-rel_dom"/>
    <property type="match status" value="1"/>
</dbReference>
<evidence type="ECO:0000259" key="2">
    <source>
        <dbReference type="PROSITE" id="PS51194"/>
    </source>
</evidence>
<dbReference type="InterPro" id="IPR038718">
    <property type="entry name" value="SNF2-like_sf"/>
</dbReference>
<dbReference type="GO" id="GO:0005524">
    <property type="term" value="F:ATP binding"/>
    <property type="evidence" value="ECO:0007669"/>
    <property type="project" value="InterPro"/>
</dbReference>
<dbReference type="GO" id="GO:0016787">
    <property type="term" value="F:hydrolase activity"/>
    <property type="evidence" value="ECO:0007669"/>
    <property type="project" value="UniProtKB-KW"/>
</dbReference>
<reference evidence="3" key="1">
    <citation type="submission" date="2020-03" db="EMBL/GenBank/DDBJ databases">
        <title>Ferranicluibacter endophyticum gen. nov., sp. nov., a new genus isolated from Rubus ulmifolius Schott. stem.</title>
        <authorList>
            <person name="Roca-Couso R."/>
            <person name="Flores-Felix J.D."/>
            <person name="Igual J.M."/>
            <person name="Rivas R."/>
        </authorList>
    </citation>
    <scope>NUCLEOTIDE SEQUENCE</scope>
    <source>
        <strain evidence="3">CRRU44</strain>
    </source>
</reference>
<gene>
    <name evidence="3" type="ORF">G8E10_00410</name>
</gene>
<name>A0AA44C8S1_9HYPH</name>
<dbReference type="InterPro" id="IPR027417">
    <property type="entry name" value="P-loop_NTPase"/>
</dbReference>
<feature type="domain" description="Helicase C-terminal" evidence="2">
    <location>
        <begin position="230"/>
        <end position="382"/>
    </location>
</feature>
<dbReference type="CDD" id="cd18793">
    <property type="entry name" value="SF2_C_SNF"/>
    <property type="match status" value="1"/>
</dbReference>
<dbReference type="Gene3D" id="3.40.50.300">
    <property type="entry name" value="P-loop containing nucleotide triphosphate hydrolases"/>
    <property type="match status" value="1"/>
</dbReference>
<dbReference type="InterPro" id="IPR049730">
    <property type="entry name" value="SNF2/RAD54-like_C"/>
</dbReference>
<dbReference type="RefSeq" id="WP_092986793.1">
    <property type="nucleotide sequence ID" value="NZ_JAANCM010000001.1"/>
</dbReference>